<dbReference type="VEuPathDB" id="FungiDB:VP01_303g1"/>
<dbReference type="AlphaFoldDB" id="A0A0L6UZZ6"/>
<keyword evidence="4" id="KW-1185">Reference proteome</keyword>
<evidence type="ECO:0000313" key="4">
    <source>
        <dbReference type="Proteomes" id="UP000037035"/>
    </source>
</evidence>
<sequence length="434" mass="48397">MFLKLNKKRKIQKFGGTNGCEARDLEAQSRKFGQNGQAEPASFVEFGCMRRLHTSKHWGRRCHDKNAGPFMYVFLAFTQHARGFLPPFQPSSGMHGSTSSLPLYCFQASSRYVLSLPAFYAPLNHCSPHQTSIFSFFARLCTMQFSSLIMFVALLLVHCHLAHATFVCDNGFTGVCIRNAVTSDAKHPSIAHIGQPGVSVIRMCNPFQKKKRKKKSSDLFFVTPAHKQKATGNYSCTMHPLKDFTVSSTTRYCCRLSGGPYKRGTRLVKEERVPSPLNCQRRDSSPRPPSRLSLPTTSPKWAVSTAAALLASPPPQRRLRLTHPNVAIGQFYFILFLRLPSVPANWTISCSCCVSNFFYYFVILNRLAKDLVLGLTYEPTVPGNVAASATELVFYSTGVPVCDCKSKIVRLLVKFPGTGVWLVRMALRSEVTVS</sequence>
<protein>
    <submittedName>
        <fullName evidence="3">Uncharacterized protein</fullName>
    </submittedName>
</protein>
<reference evidence="3 4" key="1">
    <citation type="submission" date="2015-08" db="EMBL/GenBank/DDBJ databases">
        <title>Next Generation Sequencing and Analysis of the Genome of Puccinia sorghi L Schw, the Causal Agent of Maize Common Rust.</title>
        <authorList>
            <person name="Rochi L."/>
            <person name="Burguener G."/>
            <person name="Darino M."/>
            <person name="Turjanski A."/>
            <person name="Kreff E."/>
            <person name="Dieguez M.J."/>
            <person name="Sacco F."/>
        </authorList>
    </citation>
    <scope>NUCLEOTIDE SEQUENCE [LARGE SCALE GENOMIC DNA]</scope>
    <source>
        <strain evidence="3 4">RO10H11247</strain>
    </source>
</reference>
<keyword evidence="2" id="KW-1133">Transmembrane helix</keyword>
<keyword evidence="2" id="KW-0812">Transmembrane</keyword>
<accession>A0A0L6UZZ6</accession>
<organism evidence="3 4">
    <name type="scientific">Puccinia sorghi</name>
    <dbReference type="NCBI Taxonomy" id="27349"/>
    <lineage>
        <taxon>Eukaryota</taxon>
        <taxon>Fungi</taxon>
        <taxon>Dikarya</taxon>
        <taxon>Basidiomycota</taxon>
        <taxon>Pucciniomycotina</taxon>
        <taxon>Pucciniomycetes</taxon>
        <taxon>Pucciniales</taxon>
        <taxon>Pucciniaceae</taxon>
        <taxon>Puccinia</taxon>
    </lineage>
</organism>
<dbReference type="Proteomes" id="UP000037035">
    <property type="component" value="Unassembled WGS sequence"/>
</dbReference>
<proteinExistence type="predicted"/>
<gene>
    <name evidence="3" type="ORF">VP01_303g1</name>
</gene>
<feature type="region of interest" description="Disordered" evidence="1">
    <location>
        <begin position="272"/>
        <end position="297"/>
    </location>
</feature>
<keyword evidence="2" id="KW-0472">Membrane</keyword>
<evidence type="ECO:0000313" key="3">
    <source>
        <dbReference type="EMBL" id="KNZ54113.1"/>
    </source>
</evidence>
<name>A0A0L6UZZ6_9BASI</name>
<comment type="caution">
    <text evidence="3">The sequence shown here is derived from an EMBL/GenBank/DDBJ whole genome shotgun (WGS) entry which is preliminary data.</text>
</comment>
<evidence type="ECO:0000256" key="2">
    <source>
        <dbReference type="SAM" id="Phobius"/>
    </source>
</evidence>
<dbReference type="EMBL" id="LAVV01007991">
    <property type="protein sequence ID" value="KNZ54113.1"/>
    <property type="molecule type" value="Genomic_DNA"/>
</dbReference>
<feature type="transmembrane region" description="Helical" evidence="2">
    <location>
        <begin position="136"/>
        <end position="157"/>
    </location>
</feature>
<evidence type="ECO:0000256" key="1">
    <source>
        <dbReference type="SAM" id="MobiDB-lite"/>
    </source>
</evidence>